<dbReference type="InterPro" id="IPR001412">
    <property type="entry name" value="aa-tRNA-synth_I_CS"/>
</dbReference>
<dbReference type="InterPro" id="IPR014729">
    <property type="entry name" value="Rossmann-like_a/b/a_fold"/>
</dbReference>
<dbReference type="RefSeq" id="WP_173200019.1">
    <property type="nucleotide sequence ID" value="NZ_JABFCX010000003.1"/>
</dbReference>
<dbReference type="GO" id="GO:0006424">
    <property type="term" value="P:glutamyl-tRNA aminoacylation"/>
    <property type="evidence" value="ECO:0007669"/>
    <property type="project" value="TreeGrafter"/>
</dbReference>
<protein>
    <submittedName>
        <fullName evidence="9">tRNA glutamyl-Q(34) synthetase GluQRS</fullName>
        <ecNumber evidence="9">6.1.1.-</ecNumber>
    </submittedName>
</protein>
<organism evidence="9 10">
    <name type="scientific">Parvularcula mediterranea</name>
    <dbReference type="NCBI Taxonomy" id="2732508"/>
    <lineage>
        <taxon>Bacteria</taxon>
        <taxon>Pseudomonadati</taxon>
        <taxon>Pseudomonadota</taxon>
        <taxon>Alphaproteobacteria</taxon>
        <taxon>Parvularculales</taxon>
        <taxon>Parvularculaceae</taxon>
        <taxon>Parvularcula</taxon>
    </lineage>
</organism>
<dbReference type="Proteomes" id="UP000536835">
    <property type="component" value="Unassembled WGS sequence"/>
</dbReference>
<gene>
    <name evidence="9" type="primary">gluQRS</name>
    <name evidence="9" type="ORF">HK107_11820</name>
</gene>
<keyword evidence="7" id="KW-0648">Protein biosynthesis</keyword>
<dbReference type="PROSITE" id="PS00178">
    <property type="entry name" value="AA_TRNA_LIGASE_I"/>
    <property type="match status" value="1"/>
</dbReference>
<comment type="caution">
    <text evidence="9">The sequence shown here is derived from an EMBL/GenBank/DDBJ whole genome shotgun (WGS) entry which is preliminary data.</text>
</comment>
<dbReference type="InterPro" id="IPR000924">
    <property type="entry name" value="Glu/Gln-tRNA-synth"/>
</dbReference>
<dbReference type="InterPro" id="IPR049940">
    <property type="entry name" value="GluQ/Sye"/>
</dbReference>
<keyword evidence="6 7" id="KW-0030">Aminoacyl-tRNA synthetase</keyword>
<evidence type="ECO:0000313" key="9">
    <source>
        <dbReference type="EMBL" id="NNU17008.1"/>
    </source>
</evidence>
<dbReference type="SUPFAM" id="SSF52374">
    <property type="entry name" value="Nucleotidylyl transferase"/>
    <property type="match status" value="1"/>
</dbReference>
<evidence type="ECO:0000256" key="2">
    <source>
        <dbReference type="ARBA" id="ARBA00022723"/>
    </source>
</evidence>
<keyword evidence="5 7" id="KW-0067">ATP-binding</keyword>
<comment type="similarity">
    <text evidence="7">Belongs to the class-I aminoacyl-tRNA synthetase family.</text>
</comment>
<dbReference type="GO" id="GO:0004818">
    <property type="term" value="F:glutamate-tRNA ligase activity"/>
    <property type="evidence" value="ECO:0007669"/>
    <property type="project" value="TreeGrafter"/>
</dbReference>
<feature type="domain" description="Glutamyl/glutaminyl-tRNA synthetase class Ib catalytic" evidence="8">
    <location>
        <begin position="5"/>
        <end position="278"/>
    </location>
</feature>
<keyword evidence="2" id="KW-0479">Metal-binding</keyword>
<evidence type="ECO:0000256" key="7">
    <source>
        <dbReference type="RuleBase" id="RU363037"/>
    </source>
</evidence>
<evidence type="ECO:0000256" key="6">
    <source>
        <dbReference type="ARBA" id="ARBA00023146"/>
    </source>
</evidence>
<dbReference type="EMBL" id="JABFCX010000003">
    <property type="protein sequence ID" value="NNU17008.1"/>
    <property type="molecule type" value="Genomic_DNA"/>
</dbReference>
<proteinExistence type="inferred from homology"/>
<accession>A0A7Y3RMV8</accession>
<evidence type="ECO:0000256" key="3">
    <source>
        <dbReference type="ARBA" id="ARBA00022741"/>
    </source>
</evidence>
<dbReference type="PANTHER" id="PTHR43311:SF1">
    <property type="entry name" value="GLUTAMYL-Q TRNA(ASP) SYNTHETASE"/>
    <property type="match status" value="1"/>
</dbReference>
<dbReference type="PANTHER" id="PTHR43311">
    <property type="entry name" value="GLUTAMATE--TRNA LIGASE"/>
    <property type="match status" value="1"/>
</dbReference>
<dbReference type="InterPro" id="IPR020058">
    <property type="entry name" value="Glu/Gln-tRNA-synth_Ib_cat-dom"/>
</dbReference>
<dbReference type="PRINTS" id="PR00987">
    <property type="entry name" value="TRNASYNTHGLU"/>
</dbReference>
<name>A0A7Y3RMV8_9PROT</name>
<keyword evidence="4" id="KW-0862">Zinc</keyword>
<reference evidence="9 10" key="1">
    <citation type="submission" date="2020-05" db="EMBL/GenBank/DDBJ databases">
        <title>Parvularcula mediterraneae sp. nov., isolated from polypropylene straw from shallow seawater of the seashore of Laganas in Zakynthos island, Greece.</title>
        <authorList>
            <person name="Szabo I."/>
            <person name="Al-Omari J."/>
            <person name="Rado J."/>
            <person name="Szerdahelyi G.S."/>
        </authorList>
    </citation>
    <scope>NUCLEOTIDE SEQUENCE [LARGE SCALE GENOMIC DNA]</scope>
    <source>
        <strain evidence="9 10">ZS-1/3</strain>
    </source>
</reference>
<dbReference type="Pfam" id="PF00749">
    <property type="entry name" value="tRNA-synt_1c"/>
    <property type="match status" value="1"/>
</dbReference>
<evidence type="ECO:0000256" key="5">
    <source>
        <dbReference type="ARBA" id="ARBA00022840"/>
    </source>
</evidence>
<dbReference type="AlphaFoldDB" id="A0A7Y3RMV8"/>
<evidence type="ECO:0000256" key="1">
    <source>
        <dbReference type="ARBA" id="ARBA00022598"/>
    </source>
</evidence>
<dbReference type="GO" id="GO:0005829">
    <property type="term" value="C:cytosol"/>
    <property type="evidence" value="ECO:0007669"/>
    <property type="project" value="TreeGrafter"/>
</dbReference>
<keyword evidence="1 7" id="KW-0436">Ligase</keyword>
<keyword evidence="3 7" id="KW-0547">Nucleotide-binding</keyword>
<evidence type="ECO:0000256" key="4">
    <source>
        <dbReference type="ARBA" id="ARBA00022833"/>
    </source>
</evidence>
<sequence>MPQPITTRFAPSPTGLLHLGHAFSAILNHDEARKSGGRFVLRIEDIDQGRCRPEFEQAILRDLEWLGLEWDGEVRRQSERVSVYEEALQGLADRGLLYRCFKTRAELRELAGAPHGDEARPPVTAPLPRAEEEALLAEGKSFAWRLNTARAIDAVGSDHLEADVESGEGAPERRSLSLSGLDDPVLARKDFPTSYHMASVLDDADQSVDLVWRGIDLEDALPLHRLLQELMSLPAPRYRHHRLILDADGKRLAKRDKSVTLEAMREAGVTPEDVRRQLELPAST</sequence>
<keyword evidence="10" id="KW-1185">Reference proteome</keyword>
<dbReference type="Gene3D" id="3.40.50.620">
    <property type="entry name" value="HUPs"/>
    <property type="match status" value="1"/>
</dbReference>
<dbReference type="GO" id="GO:0005524">
    <property type="term" value="F:ATP binding"/>
    <property type="evidence" value="ECO:0007669"/>
    <property type="project" value="UniProtKB-KW"/>
</dbReference>
<dbReference type="EC" id="6.1.1.-" evidence="9"/>
<dbReference type="NCBIfam" id="NF004315">
    <property type="entry name" value="PRK05710.1-4"/>
    <property type="match status" value="1"/>
</dbReference>
<evidence type="ECO:0000313" key="10">
    <source>
        <dbReference type="Proteomes" id="UP000536835"/>
    </source>
</evidence>
<evidence type="ECO:0000259" key="8">
    <source>
        <dbReference type="Pfam" id="PF00749"/>
    </source>
</evidence>